<evidence type="ECO:0000313" key="5">
    <source>
        <dbReference type="Proteomes" id="UP000274097"/>
    </source>
</evidence>
<keyword evidence="1" id="KW-0456">Lyase</keyword>
<dbReference type="Gene3D" id="3.20.20.140">
    <property type="entry name" value="Metal-dependent hydrolases"/>
    <property type="match status" value="1"/>
</dbReference>
<comment type="caution">
    <text evidence="3">The sequence shown here is derived from an EMBL/GenBank/DDBJ whole genome shotgun (WGS) entry which is preliminary data.</text>
</comment>
<dbReference type="RefSeq" id="WP_120639006.1">
    <property type="nucleotide sequence ID" value="NZ_RAQU01000086.1"/>
</dbReference>
<dbReference type="GO" id="GO:0019748">
    <property type="term" value="P:secondary metabolic process"/>
    <property type="evidence" value="ECO:0007669"/>
    <property type="project" value="TreeGrafter"/>
</dbReference>
<dbReference type="InterPro" id="IPR006680">
    <property type="entry name" value="Amidohydro-rel"/>
</dbReference>
<organism evidence="3 6">
    <name type="scientific">Teichococcus wenyumeiae</name>
    <dbReference type="NCBI Taxonomy" id="2478470"/>
    <lineage>
        <taxon>Bacteria</taxon>
        <taxon>Pseudomonadati</taxon>
        <taxon>Pseudomonadota</taxon>
        <taxon>Alphaproteobacteria</taxon>
        <taxon>Acetobacterales</taxon>
        <taxon>Roseomonadaceae</taxon>
        <taxon>Roseomonas</taxon>
    </lineage>
</organism>
<evidence type="ECO:0000313" key="4">
    <source>
        <dbReference type="EMBL" id="RMI27099.1"/>
    </source>
</evidence>
<dbReference type="InParanoid" id="A0A3A9JID8"/>
<reference evidence="3 6" key="1">
    <citation type="submission" date="2018-09" db="EMBL/GenBank/DDBJ databases">
        <title>Roseomonas sp. nov., isolated from feces of Tibetan antelopes in the Qinghai-Tibet plateau, China.</title>
        <authorList>
            <person name="Tian Z."/>
        </authorList>
    </citation>
    <scope>NUCLEOTIDE SEQUENCE [LARGE SCALE GENOMIC DNA]</scope>
    <source>
        <strain evidence="4 5">Z23</strain>
        <strain evidence="3 6">Z24</strain>
    </source>
</reference>
<evidence type="ECO:0000313" key="3">
    <source>
        <dbReference type="EMBL" id="RKK03444.1"/>
    </source>
</evidence>
<dbReference type="Pfam" id="PF04909">
    <property type="entry name" value="Amidohydro_2"/>
    <property type="match status" value="1"/>
</dbReference>
<dbReference type="PANTHER" id="PTHR21240:SF28">
    <property type="entry name" value="ISO-OROTATE DECARBOXYLASE (EUROFUNG)"/>
    <property type="match status" value="1"/>
</dbReference>
<dbReference type="Proteomes" id="UP000278036">
    <property type="component" value="Unassembled WGS sequence"/>
</dbReference>
<evidence type="ECO:0000256" key="1">
    <source>
        <dbReference type="ARBA" id="ARBA00023239"/>
    </source>
</evidence>
<dbReference type="EMBL" id="RFLX01000001">
    <property type="protein sequence ID" value="RMI27099.1"/>
    <property type="molecule type" value="Genomic_DNA"/>
</dbReference>
<dbReference type="OrthoDB" id="7336207at2"/>
<evidence type="ECO:0000259" key="2">
    <source>
        <dbReference type="Pfam" id="PF04909"/>
    </source>
</evidence>
<dbReference type="InterPro" id="IPR032465">
    <property type="entry name" value="ACMSD"/>
</dbReference>
<dbReference type="GO" id="GO:0016787">
    <property type="term" value="F:hydrolase activity"/>
    <property type="evidence" value="ECO:0007669"/>
    <property type="project" value="UniProtKB-KW"/>
</dbReference>
<dbReference type="AlphaFoldDB" id="A0A3A9JID8"/>
<protein>
    <submittedName>
        <fullName evidence="3">Amidohydrolase</fullName>
    </submittedName>
</protein>
<feature type="domain" description="Amidohydrolase-related" evidence="2">
    <location>
        <begin position="22"/>
        <end position="366"/>
    </location>
</feature>
<accession>A0A3A9JID8</accession>
<dbReference type="GO" id="GO:0005737">
    <property type="term" value="C:cytoplasm"/>
    <property type="evidence" value="ECO:0007669"/>
    <property type="project" value="TreeGrafter"/>
</dbReference>
<proteinExistence type="predicted"/>
<dbReference type="GO" id="GO:0016831">
    <property type="term" value="F:carboxy-lyase activity"/>
    <property type="evidence" value="ECO:0007669"/>
    <property type="project" value="InterPro"/>
</dbReference>
<dbReference type="PANTHER" id="PTHR21240">
    <property type="entry name" value="2-AMINO-3-CARBOXYLMUCONATE-6-SEMIALDEHYDE DECARBOXYLASE"/>
    <property type="match status" value="1"/>
</dbReference>
<name>A0A3A9JID8_9PROT</name>
<dbReference type="InterPro" id="IPR032466">
    <property type="entry name" value="Metal_Hydrolase"/>
</dbReference>
<keyword evidence="3" id="KW-0378">Hydrolase</keyword>
<dbReference type="Proteomes" id="UP000274097">
    <property type="component" value="Unassembled WGS sequence"/>
</dbReference>
<keyword evidence="5" id="KW-1185">Reference proteome</keyword>
<dbReference type="SUPFAM" id="SSF51556">
    <property type="entry name" value="Metallo-dependent hydrolases"/>
    <property type="match status" value="1"/>
</dbReference>
<dbReference type="EMBL" id="RAQU01000086">
    <property type="protein sequence ID" value="RKK03444.1"/>
    <property type="molecule type" value="Genomic_DNA"/>
</dbReference>
<gene>
    <name evidence="3" type="ORF">D6Z83_14505</name>
    <name evidence="4" type="ORF">EBE87_01620</name>
</gene>
<sequence length="368" mass="41285">MSLDLREAGSATPGATKPAIADCDIHPCLMQAKDILPWLPRRWQRHMEQFGMLPRHGYQSGPAYPKGQPDAARIDAWPPGGRPGSDLGFMQRQHLDPNNVALGILNVIAPAAGAAQNLDFSAALCRALNQWQVDEWTGKDSRLKGSVLVPYEDAQAAAAEIDYWAGHKDFVQVMLLSRTAEPLGQRRYWPLYAAAERAGLPVGVHAFGYGGYPVTAGGWPSYYIEEMVGHAQCCQALLTSMVVEGVFERFPGLKLVLIEAGFAWLPSLAWRLDKTWARLREEVPHLARPPSEVIRQHVWVTTQPMEEPEKRRHLHDVIEWIGIDRLLFATDYPHWDYDDPEWSLPVRLGADARQDLFLRNALKLYGQG</sequence>
<evidence type="ECO:0000313" key="6">
    <source>
        <dbReference type="Proteomes" id="UP000278036"/>
    </source>
</evidence>